<evidence type="ECO:0000259" key="1">
    <source>
        <dbReference type="Pfam" id="PF00561"/>
    </source>
</evidence>
<dbReference type="PANTHER" id="PTHR43433:SF5">
    <property type="entry name" value="AB HYDROLASE-1 DOMAIN-CONTAINING PROTEIN"/>
    <property type="match status" value="1"/>
</dbReference>
<evidence type="ECO:0000313" key="3">
    <source>
        <dbReference type="Proteomes" id="UP000794436"/>
    </source>
</evidence>
<keyword evidence="3" id="KW-1185">Reference proteome</keyword>
<dbReference type="Proteomes" id="UP000794436">
    <property type="component" value="Unassembled WGS sequence"/>
</dbReference>
<dbReference type="PRINTS" id="PR00111">
    <property type="entry name" value="ABHYDROLASE"/>
</dbReference>
<dbReference type="Pfam" id="PF00561">
    <property type="entry name" value="Abhydrolase_1"/>
    <property type="match status" value="1"/>
</dbReference>
<dbReference type="InterPro" id="IPR029058">
    <property type="entry name" value="AB_hydrolase_fold"/>
</dbReference>
<dbReference type="InterPro" id="IPR050471">
    <property type="entry name" value="AB_hydrolase"/>
</dbReference>
<sequence>MQQTANTSARGFRLQRHVDSLLTEPKHFAPEHKRMAKISTGVNVEYVLHEQQQPGATKEERVVLIRGFQEVKEVWTPTVDQLLRQWPADSNLKILTFDNRGAGRSDATWGRYTTSQLAADALALMDHLEWQDAHIVGYSMGGMISLELASAAPERVKSLSLLATTRGKYTSDKDDGTALRMLFTRDPAALAEFMVGILYPETFKSRKMDDSDEIVHHQLIAFHRHRFENAAPSRFIGWIGQLLALVTHYVSHERLATIAQAGFPVLIIGCGDDDLIPGRESATLATHIKGTHVKYISYDDAGHGVTVQYMDEVTEELLATFRRAST</sequence>
<gene>
    <name evidence="2" type="ORF">Poli38472_003320</name>
</gene>
<dbReference type="SUPFAM" id="SSF53474">
    <property type="entry name" value="alpha/beta-Hydrolases"/>
    <property type="match status" value="1"/>
</dbReference>
<dbReference type="OrthoDB" id="19657at2759"/>
<dbReference type="PANTHER" id="PTHR43433">
    <property type="entry name" value="HYDROLASE, ALPHA/BETA FOLD FAMILY PROTEIN"/>
    <property type="match status" value="1"/>
</dbReference>
<dbReference type="AlphaFoldDB" id="A0A8K1C6U6"/>
<reference evidence="2" key="1">
    <citation type="submission" date="2019-03" db="EMBL/GenBank/DDBJ databases">
        <title>Long read genome sequence of the mycoparasitic Pythium oligandrum ATCC 38472 isolated from sugarbeet rhizosphere.</title>
        <authorList>
            <person name="Gaulin E."/>
        </authorList>
    </citation>
    <scope>NUCLEOTIDE SEQUENCE</scope>
    <source>
        <strain evidence="2">ATCC 38472_TT</strain>
    </source>
</reference>
<evidence type="ECO:0000313" key="2">
    <source>
        <dbReference type="EMBL" id="TMW57395.1"/>
    </source>
</evidence>
<dbReference type="InterPro" id="IPR000073">
    <property type="entry name" value="AB_hydrolase_1"/>
</dbReference>
<organism evidence="2 3">
    <name type="scientific">Pythium oligandrum</name>
    <name type="common">Mycoparasitic fungus</name>
    <dbReference type="NCBI Taxonomy" id="41045"/>
    <lineage>
        <taxon>Eukaryota</taxon>
        <taxon>Sar</taxon>
        <taxon>Stramenopiles</taxon>
        <taxon>Oomycota</taxon>
        <taxon>Peronosporomycetes</taxon>
        <taxon>Pythiales</taxon>
        <taxon>Pythiaceae</taxon>
        <taxon>Pythium</taxon>
    </lineage>
</organism>
<name>A0A8K1C6U6_PYTOL</name>
<comment type="caution">
    <text evidence="2">The sequence shown here is derived from an EMBL/GenBank/DDBJ whole genome shotgun (WGS) entry which is preliminary data.</text>
</comment>
<protein>
    <recommendedName>
        <fullName evidence="1">AB hydrolase-1 domain-containing protein</fullName>
    </recommendedName>
</protein>
<dbReference type="EMBL" id="SPLM01000144">
    <property type="protein sequence ID" value="TMW57395.1"/>
    <property type="molecule type" value="Genomic_DNA"/>
</dbReference>
<dbReference type="Gene3D" id="3.40.50.1820">
    <property type="entry name" value="alpha/beta hydrolase"/>
    <property type="match status" value="1"/>
</dbReference>
<proteinExistence type="predicted"/>
<accession>A0A8K1C6U6</accession>
<feature type="domain" description="AB hydrolase-1" evidence="1">
    <location>
        <begin position="61"/>
        <end position="303"/>
    </location>
</feature>